<evidence type="ECO:0000313" key="4">
    <source>
        <dbReference type="Proteomes" id="UP001454036"/>
    </source>
</evidence>
<proteinExistence type="predicted"/>
<dbReference type="CDD" id="cd05162">
    <property type="entry name" value="PWWP"/>
    <property type="match status" value="1"/>
</dbReference>
<dbReference type="PANTHER" id="PTHR10688:SF3">
    <property type="entry name" value="PWWP DOMAIN-CONTAINING PROTEIN 6"/>
    <property type="match status" value="1"/>
</dbReference>
<dbReference type="SMART" id="SM00293">
    <property type="entry name" value="PWWP"/>
    <property type="match status" value="1"/>
</dbReference>
<dbReference type="InterPro" id="IPR000313">
    <property type="entry name" value="PWWP_dom"/>
</dbReference>
<feature type="region of interest" description="Disordered" evidence="1">
    <location>
        <begin position="679"/>
        <end position="699"/>
    </location>
</feature>
<dbReference type="Gene3D" id="2.30.30.140">
    <property type="match status" value="1"/>
</dbReference>
<dbReference type="PANTHER" id="PTHR10688">
    <property type="entry name" value="PWWP DOMAIN-CONTAINING PROTEIN"/>
    <property type="match status" value="1"/>
</dbReference>
<keyword evidence="4" id="KW-1185">Reference proteome</keyword>
<evidence type="ECO:0000256" key="1">
    <source>
        <dbReference type="SAM" id="MobiDB-lite"/>
    </source>
</evidence>
<dbReference type="Pfam" id="PF00855">
    <property type="entry name" value="PWWP"/>
    <property type="match status" value="1"/>
</dbReference>
<name>A0AAV3PKF4_LITER</name>
<protein>
    <recommendedName>
        <fullName evidence="2">PWWP domain-containing protein</fullName>
    </recommendedName>
</protein>
<comment type="caution">
    <text evidence="3">The sequence shown here is derived from an EMBL/GenBank/DDBJ whole genome shotgun (WGS) entry which is preliminary data.</text>
</comment>
<dbReference type="SUPFAM" id="SSF63748">
    <property type="entry name" value="Tudor/PWWP/MBT"/>
    <property type="match status" value="1"/>
</dbReference>
<dbReference type="PROSITE" id="PS50812">
    <property type="entry name" value="PWWP"/>
    <property type="match status" value="1"/>
</dbReference>
<dbReference type="EMBL" id="BAABME010018014">
    <property type="protein sequence ID" value="GAA0152242.1"/>
    <property type="molecule type" value="Genomic_DNA"/>
</dbReference>
<dbReference type="AlphaFoldDB" id="A0AAV3PKF4"/>
<sequence length="758" mass="83151">MEIYEGSEPANSVVKQEIKVVSKMKNEKCDVFSPVKENEVFVVGSIDGNKESGNLTGEIKGNQESIDSDGANVDERCKDQFLVGDLVWGKIKSYPFWPGMIYDASDASDFALKFKNENKLLVAYFGDGSCAWCSPSQLVPFVEHYEKMAKQSSSKSFVSAIEEALKELGRRVELQIYCSCVPEGSLTDLSRPEATNAGVRSGVLMPNGASDKLPCPSCEPVELLEYARNLALASPVSNSLEPVLMKSWLSSFSRVKRGFLPIYIEPHLIEGLEDKSKNVVPDTNDFSVPIEVPIQGPSEEEWPSSQKALHVKGLMVTSTHKRKQKSVAELMREDKGVKSKIKNEIPHATELKKIEDPSDDVEEDSEEKTLKRFISRARKNSKYLSAPYTIPLPNLARTYSKREPGTKSDNIAKSAKVGDRLAKVAGQFISSTPLAKCNSASSKEKMSGDNLNLGAHVTNPQTINEKTAENCSMDISESADQVLAKVLCAGVNLVSMDRSSIEPLKGFMSAFRSSKFLNTSNFKLCHDLKSGKKRKLSVHEPGDIGNDLSNADVVSAQPAAHIEMIDKPRSRVSKFKKSARADPANKKEVDKTSPDALIISFGSNDSPSKEEIIKALSKFGSINEDATKLLQDSNCAQVVFVNTSNAELAFKESIKQCPFSGNHVQYNLQYSSDASKVLESGKTTSRSPRKRSMKHSASLQLTGDDVSQVDFAKQKLTNLTSLLNQCDGKISLEEKSNLEDEIRGLLQKVGELAVKTSS</sequence>
<dbReference type="InterPro" id="IPR052657">
    <property type="entry name" value="PDP_family_Arabidopsis"/>
</dbReference>
<accession>A0AAV3PKF4</accession>
<reference evidence="3 4" key="1">
    <citation type="submission" date="2024-01" db="EMBL/GenBank/DDBJ databases">
        <title>The complete chloroplast genome sequence of Lithospermum erythrorhizon: insights into the phylogenetic relationship among Boraginaceae species and the maternal lineages of purple gromwells.</title>
        <authorList>
            <person name="Okada T."/>
            <person name="Watanabe K."/>
        </authorList>
    </citation>
    <scope>NUCLEOTIDE SEQUENCE [LARGE SCALE GENOMIC DNA]</scope>
</reference>
<evidence type="ECO:0000259" key="2">
    <source>
        <dbReference type="PROSITE" id="PS50812"/>
    </source>
</evidence>
<dbReference type="Proteomes" id="UP001454036">
    <property type="component" value="Unassembled WGS sequence"/>
</dbReference>
<feature type="domain" description="PWWP" evidence="2">
    <location>
        <begin position="83"/>
        <end position="144"/>
    </location>
</feature>
<evidence type="ECO:0000313" key="3">
    <source>
        <dbReference type="EMBL" id="GAA0152242.1"/>
    </source>
</evidence>
<gene>
    <name evidence="3" type="ORF">LIER_37453</name>
</gene>
<organism evidence="3 4">
    <name type="scientific">Lithospermum erythrorhizon</name>
    <name type="common">Purple gromwell</name>
    <name type="synonym">Lithospermum officinale var. erythrorhizon</name>
    <dbReference type="NCBI Taxonomy" id="34254"/>
    <lineage>
        <taxon>Eukaryota</taxon>
        <taxon>Viridiplantae</taxon>
        <taxon>Streptophyta</taxon>
        <taxon>Embryophyta</taxon>
        <taxon>Tracheophyta</taxon>
        <taxon>Spermatophyta</taxon>
        <taxon>Magnoliopsida</taxon>
        <taxon>eudicotyledons</taxon>
        <taxon>Gunneridae</taxon>
        <taxon>Pentapetalae</taxon>
        <taxon>asterids</taxon>
        <taxon>lamiids</taxon>
        <taxon>Boraginales</taxon>
        <taxon>Boraginaceae</taxon>
        <taxon>Boraginoideae</taxon>
        <taxon>Lithospermeae</taxon>
        <taxon>Lithospermum</taxon>
    </lineage>
</organism>